<organism evidence="1 2">
    <name type="scientific">Nocardia ninae NBRC 108245</name>
    <dbReference type="NCBI Taxonomy" id="1210091"/>
    <lineage>
        <taxon>Bacteria</taxon>
        <taxon>Bacillati</taxon>
        <taxon>Actinomycetota</taxon>
        <taxon>Actinomycetes</taxon>
        <taxon>Mycobacteriales</taxon>
        <taxon>Nocardiaceae</taxon>
        <taxon>Nocardia</taxon>
    </lineage>
</organism>
<dbReference type="Gene3D" id="3.40.830.10">
    <property type="entry name" value="LigB-like"/>
    <property type="match status" value="1"/>
</dbReference>
<evidence type="ECO:0000313" key="1">
    <source>
        <dbReference type="EMBL" id="GEM38323.1"/>
    </source>
</evidence>
<evidence type="ECO:0000313" key="2">
    <source>
        <dbReference type="Proteomes" id="UP000321424"/>
    </source>
</evidence>
<accession>A0A511MCC7</accession>
<keyword evidence="2" id="KW-1185">Reference proteome</keyword>
<reference evidence="1 2" key="1">
    <citation type="submission" date="2019-07" db="EMBL/GenBank/DDBJ databases">
        <title>Whole genome shotgun sequence of Nocardia ninae NBRC 108245.</title>
        <authorList>
            <person name="Hosoyama A."/>
            <person name="Uohara A."/>
            <person name="Ohji S."/>
            <person name="Ichikawa N."/>
        </authorList>
    </citation>
    <scope>NUCLEOTIDE SEQUENCE [LARGE SCALE GENOMIC DNA]</scope>
    <source>
        <strain evidence="1 2">NBRC 108245</strain>
    </source>
</reference>
<protein>
    <submittedName>
        <fullName evidence="1">Uncharacterized protein</fullName>
    </submittedName>
</protein>
<dbReference type="AlphaFoldDB" id="A0A511MCC7"/>
<dbReference type="EMBL" id="BJXA01000015">
    <property type="protein sequence ID" value="GEM38323.1"/>
    <property type="molecule type" value="Genomic_DNA"/>
</dbReference>
<dbReference type="RefSeq" id="WP_246180867.1">
    <property type="nucleotide sequence ID" value="NZ_BJXA01000015.1"/>
</dbReference>
<sequence length="268" mass="27722">MALISAAVCPYPPGLITEVAGEAAAQSDTLRAVCAESVRRLGLPQLGINNGWAASDGFGARRPDETTPELLVLVGGDDTTRLFQTAGAYASLRAQGIDWSTGWGQDNEDAVPLPLSLSVGYWLLDYGRPPGMHRASVAFQAVALDATPQQCAALGRELAGRADRVAMLVMGEGSAVRGVTVRPHPNEQAGRYDAEVAAALGAADAERLGRLDLVESNRLNATGRAAWQVLAGAADGRRFQAELLAGPAPGGVGYFVASWTQGVTAGGG</sequence>
<dbReference type="Proteomes" id="UP000321424">
    <property type="component" value="Unassembled WGS sequence"/>
</dbReference>
<proteinExistence type="predicted"/>
<name>A0A511MCC7_9NOCA</name>
<gene>
    <name evidence="1" type="ORF">NN4_28420</name>
</gene>
<comment type="caution">
    <text evidence="1">The sequence shown here is derived from an EMBL/GenBank/DDBJ whole genome shotgun (WGS) entry which is preliminary data.</text>
</comment>